<dbReference type="Pfam" id="PF01546">
    <property type="entry name" value="Peptidase_M20"/>
    <property type="match status" value="1"/>
</dbReference>
<dbReference type="NCBIfam" id="TIGR01879">
    <property type="entry name" value="hydantase"/>
    <property type="match status" value="1"/>
</dbReference>
<sequence>MLSPSRTVEELKALRELTGDANGAQRVAFTEKWLAARAFLKDKLDALGIPYEMDPAGNLWATLKGKSDTTLVIGGHLDSVPNGGWLDGCLNVLAGLEVLRDIQSRGTPDITLKLVDWADEEGARFGRSLYGSSAFSGYFDVETMRKLKDRDGVPLEDALQNVGITLSDAPKAKEGQQNIAAYLELHIEQGPVLEGMGLPLGAVLGTVGVERHTITFKGQAAHSGSTPMNVRKDAFLAAGKMSQEIYEIAARHNGVCTIGSCTTKPGIVTSVVEECTITLDQRHLDAEHLAAMWQEAQDAARRFAEEGNVEVEFGYLWNIEPILFHPDLIDACAQAIQETAGVVHRLPSGPLHDAAEVARAGIPTVMLFVQSLRGISHNKIEDTLEEHIEMSVTALGKLTDQVIGWVLNHAEGRGPSDQCDAGRPASTTSGQDRAESL</sequence>
<comment type="similarity">
    <text evidence="1">Belongs to the peptidase M20 family.</text>
</comment>
<proteinExistence type="inferred from homology"/>
<dbReference type="GO" id="GO:0046872">
    <property type="term" value="F:metal ion binding"/>
    <property type="evidence" value="ECO:0007669"/>
    <property type="project" value="UniProtKB-KW"/>
</dbReference>
<dbReference type="InterPro" id="IPR036264">
    <property type="entry name" value="Bact_exopeptidase_dim_dom"/>
</dbReference>
<keyword evidence="2 5" id="KW-0378">Hydrolase</keyword>
<feature type="region of interest" description="Disordered" evidence="4">
    <location>
        <begin position="413"/>
        <end position="437"/>
    </location>
</feature>
<evidence type="ECO:0000256" key="2">
    <source>
        <dbReference type="ARBA" id="ARBA00022801"/>
    </source>
</evidence>
<dbReference type="Proteomes" id="UP000321306">
    <property type="component" value="Unassembled WGS sequence"/>
</dbReference>
<dbReference type="EMBL" id="BJXB01000001">
    <property type="protein sequence ID" value="GEM44704.1"/>
    <property type="molecule type" value="Genomic_DNA"/>
</dbReference>
<gene>
    <name evidence="5" type="ORF">DC3_03390</name>
</gene>
<evidence type="ECO:0000313" key="5">
    <source>
        <dbReference type="EMBL" id="GEM44704.1"/>
    </source>
</evidence>
<dbReference type="AlphaFoldDB" id="A0A511MVV5"/>
<feature type="binding site" evidence="3">
    <location>
        <position position="121"/>
    </location>
    <ligand>
        <name>Zn(2+)</name>
        <dbReference type="ChEBI" id="CHEBI:29105"/>
        <label>2</label>
    </ligand>
</feature>
<evidence type="ECO:0000256" key="4">
    <source>
        <dbReference type="SAM" id="MobiDB-lite"/>
    </source>
</evidence>
<feature type="binding site" evidence="3">
    <location>
        <position position="377"/>
    </location>
    <ligand>
        <name>Zn(2+)</name>
        <dbReference type="ChEBI" id="CHEBI:29105"/>
        <label>2</label>
    </ligand>
</feature>
<dbReference type="SUPFAM" id="SSF55031">
    <property type="entry name" value="Bacterial exopeptidase dimerisation domain"/>
    <property type="match status" value="1"/>
</dbReference>
<dbReference type="InterPro" id="IPR010158">
    <property type="entry name" value="Amidase_Cbmase"/>
</dbReference>
<reference evidence="5 6" key="1">
    <citation type="submission" date="2019-07" db="EMBL/GenBank/DDBJ databases">
        <title>Whole genome shotgun sequence of Deinococcus cellulosilyticus NBRC 106333.</title>
        <authorList>
            <person name="Hosoyama A."/>
            <person name="Uohara A."/>
            <person name="Ohji S."/>
            <person name="Ichikawa N."/>
        </authorList>
    </citation>
    <scope>NUCLEOTIDE SEQUENCE [LARGE SCALE GENOMIC DNA]</scope>
    <source>
        <strain evidence="5 6">NBRC 106333</strain>
    </source>
</reference>
<comment type="cofactor">
    <cofactor evidence="3">
        <name>Zn(2+)</name>
        <dbReference type="ChEBI" id="CHEBI:29105"/>
    </cofactor>
    <text evidence="3">Binds 2 Zn(2+) ions per subunit.</text>
</comment>
<dbReference type="Gene3D" id="3.40.630.10">
    <property type="entry name" value="Zn peptidases"/>
    <property type="match status" value="1"/>
</dbReference>
<keyword evidence="3" id="KW-0862">Zinc</keyword>
<name>A0A511MVV5_DEIC1</name>
<accession>A0A511MVV5</accession>
<evidence type="ECO:0000256" key="1">
    <source>
        <dbReference type="ARBA" id="ARBA00006153"/>
    </source>
</evidence>
<dbReference type="RefSeq" id="WP_146881839.1">
    <property type="nucleotide sequence ID" value="NZ_BJXB01000001.1"/>
</dbReference>
<comment type="caution">
    <text evidence="5">The sequence shown here is derived from an EMBL/GenBank/DDBJ whole genome shotgun (WGS) entry which is preliminary data.</text>
</comment>
<keyword evidence="3" id="KW-0479">Metal-binding</keyword>
<evidence type="ECO:0000313" key="6">
    <source>
        <dbReference type="Proteomes" id="UP000321306"/>
    </source>
</evidence>
<organism evidence="5 6">
    <name type="scientific">Deinococcus cellulosilyticus (strain DSM 18568 / NBRC 106333 / KACC 11606 / 5516J-15)</name>
    <dbReference type="NCBI Taxonomy" id="1223518"/>
    <lineage>
        <taxon>Bacteria</taxon>
        <taxon>Thermotogati</taxon>
        <taxon>Deinococcota</taxon>
        <taxon>Deinococci</taxon>
        <taxon>Deinococcales</taxon>
        <taxon>Deinococcaceae</taxon>
        <taxon>Deinococcus</taxon>
    </lineage>
</organism>
<dbReference type="SUPFAM" id="SSF53187">
    <property type="entry name" value="Zn-dependent exopeptidases"/>
    <property type="match status" value="1"/>
</dbReference>
<feature type="binding site" evidence="3">
    <location>
        <position position="186"/>
    </location>
    <ligand>
        <name>Zn(2+)</name>
        <dbReference type="ChEBI" id="CHEBI:29105"/>
        <label>1</label>
    </ligand>
</feature>
<feature type="binding site" evidence="3">
    <location>
        <position position="76"/>
    </location>
    <ligand>
        <name>Zn(2+)</name>
        <dbReference type="ChEBI" id="CHEBI:29105"/>
        <label>1</label>
    </ligand>
</feature>
<dbReference type="PANTHER" id="PTHR32494">
    <property type="entry name" value="ALLANTOATE DEIMINASE-RELATED"/>
    <property type="match status" value="1"/>
</dbReference>
<keyword evidence="6" id="KW-1185">Reference proteome</keyword>
<feature type="binding site" evidence="3">
    <location>
        <position position="87"/>
    </location>
    <ligand>
        <name>Zn(2+)</name>
        <dbReference type="ChEBI" id="CHEBI:29105"/>
        <label>1</label>
    </ligand>
</feature>
<feature type="binding site" evidence="3">
    <location>
        <position position="87"/>
    </location>
    <ligand>
        <name>Zn(2+)</name>
        <dbReference type="ChEBI" id="CHEBI:29105"/>
        <label>2</label>
    </ligand>
</feature>
<protein>
    <submittedName>
        <fullName evidence="5">Zn-dependent hydrolase</fullName>
    </submittedName>
</protein>
<dbReference type="CDD" id="cd03884">
    <property type="entry name" value="M20_bAS"/>
    <property type="match status" value="1"/>
</dbReference>
<evidence type="ECO:0000256" key="3">
    <source>
        <dbReference type="PIRSR" id="PIRSR001235-1"/>
    </source>
</evidence>
<dbReference type="PANTHER" id="PTHR32494:SF5">
    <property type="entry name" value="ALLANTOATE AMIDOHYDROLASE"/>
    <property type="match status" value="1"/>
</dbReference>
<dbReference type="Gene3D" id="3.30.70.360">
    <property type="match status" value="1"/>
</dbReference>
<dbReference type="PIRSF" id="PIRSF001235">
    <property type="entry name" value="Amidase_carbamoylase"/>
    <property type="match status" value="1"/>
</dbReference>
<dbReference type="InterPro" id="IPR002933">
    <property type="entry name" value="Peptidase_M20"/>
</dbReference>
<dbReference type="GO" id="GO:0016813">
    <property type="term" value="F:hydrolase activity, acting on carbon-nitrogen (but not peptide) bonds, in linear amidines"/>
    <property type="evidence" value="ECO:0007669"/>
    <property type="project" value="InterPro"/>
</dbReference>
<dbReference type="OrthoDB" id="9808195at2"/>